<dbReference type="Gene3D" id="3.60.110.10">
    <property type="entry name" value="Carbon-nitrogen hydrolase"/>
    <property type="match status" value="1"/>
</dbReference>
<evidence type="ECO:0000313" key="3">
    <source>
        <dbReference type="EMBL" id="MEU5709918.1"/>
    </source>
</evidence>
<dbReference type="GO" id="GO:0016787">
    <property type="term" value="F:hydrolase activity"/>
    <property type="evidence" value="ECO:0007669"/>
    <property type="project" value="UniProtKB-KW"/>
</dbReference>
<dbReference type="InterPro" id="IPR003010">
    <property type="entry name" value="C-N_Hydrolase"/>
</dbReference>
<dbReference type="Pfam" id="PF00795">
    <property type="entry name" value="CN_hydrolase"/>
    <property type="match status" value="1"/>
</dbReference>
<dbReference type="EMBL" id="JBFAEG010000017">
    <property type="protein sequence ID" value="MEU5709918.1"/>
    <property type="molecule type" value="Genomic_DNA"/>
</dbReference>
<organism evidence="3 4">
    <name type="scientific">Streptomyces flaveolus</name>
    <dbReference type="NCBI Taxonomy" id="67297"/>
    <lineage>
        <taxon>Bacteria</taxon>
        <taxon>Bacillati</taxon>
        <taxon>Actinomycetota</taxon>
        <taxon>Actinomycetes</taxon>
        <taxon>Kitasatosporales</taxon>
        <taxon>Streptomycetaceae</taxon>
        <taxon>Streptomyces</taxon>
    </lineage>
</organism>
<keyword evidence="4" id="KW-1185">Reference proteome</keyword>
<reference evidence="3 4" key="1">
    <citation type="submission" date="2024-06" db="EMBL/GenBank/DDBJ databases">
        <title>The Natural Products Discovery Center: Release of the First 8490 Sequenced Strains for Exploring Actinobacteria Biosynthetic Diversity.</title>
        <authorList>
            <person name="Kalkreuter E."/>
            <person name="Kautsar S.A."/>
            <person name="Yang D."/>
            <person name="Bader C.D."/>
            <person name="Teijaro C.N."/>
            <person name="Fluegel L."/>
            <person name="Davis C.M."/>
            <person name="Simpson J.R."/>
            <person name="Lauterbach L."/>
            <person name="Steele A.D."/>
            <person name="Gui C."/>
            <person name="Meng S."/>
            <person name="Li G."/>
            <person name="Viehrig K."/>
            <person name="Ye F."/>
            <person name="Su P."/>
            <person name="Kiefer A.F."/>
            <person name="Nichols A."/>
            <person name="Cepeda A.J."/>
            <person name="Yan W."/>
            <person name="Fan B."/>
            <person name="Jiang Y."/>
            <person name="Adhikari A."/>
            <person name="Zheng C.-J."/>
            <person name="Schuster L."/>
            <person name="Cowan T.M."/>
            <person name="Smanski M.J."/>
            <person name="Chevrette M.G."/>
            <person name="De Carvalho L.P.S."/>
            <person name="Shen B."/>
        </authorList>
    </citation>
    <scope>NUCLEOTIDE SEQUENCE [LARGE SCALE GENOMIC DNA]</scope>
    <source>
        <strain evidence="3 4">NPDC020594</strain>
    </source>
</reference>
<dbReference type="SUPFAM" id="SSF56317">
    <property type="entry name" value="Carbon-nitrogen hydrolase"/>
    <property type="match status" value="1"/>
</dbReference>
<name>A0ABV3AD85_9ACTN</name>
<protein>
    <submittedName>
        <fullName evidence="3">Nitrilase-related carbon-nitrogen hydrolase</fullName>
    </submittedName>
</protein>
<sequence>MTVVRAAAAQLSPVLYSRAGTVEKVVQKIGELGKKGVEYAVFPETVVPYYPYFSYVQRPYTMAREHLRLLKEPVTVRRRAGAESERGARGRAGELDDVTRVHRADGRLAWGVQRQDAGGGAGRGGGPAGPVRAGTRCCWSRSSGPR</sequence>
<proteinExistence type="predicted"/>
<accession>A0ABV3AD85</accession>
<evidence type="ECO:0000256" key="1">
    <source>
        <dbReference type="SAM" id="MobiDB-lite"/>
    </source>
</evidence>
<feature type="region of interest" description="Disordered" evidence="1">
    <location>
        <begin position="114"/>
        <end position="146"/>
    </location>
</feature>
<gene>
    <name evidence="3" type="ORF">AB0H04_24085</name>
</gene>
<keyword evidence="3" id="KW-0378">Hydrolase</keyword>
<dbReference type="RefSeq" id="WP_359258393.1">
    <property type="nucleotide sequence ID" value="NZ_JBFAEG010000017.1"/>
</dbReference>
<evidence type="ECO:0000313" key="4">
    <source>
        <dbReference type="Proteomes" id="UP001551011"/>
    </source>
</evidence>
<feature type="domain" description="CN hydrolase" evidence="2">
    <location>
        <begin position="5"/>
        <end position="67"/>
    </location>
</feature>
<feature type="compositionally biased region" description="Gly residues" evidence="1">
    <location>
        <begin position="117"/>
        <end position="128"/>
    </location>
</feature>
<comment type="caution">
    <text evidence="3">The sequence shown here is derived from an EMBL/GenBank/DDBJ whole genome shotgun (WGS) entry which is preliminary data.</text>
</comment>
<dbReference type="InterPro" id="IPR036526">
    <property type="entry name" value="C-N_Hydrolase_sf"/>
</dbReference>
<evidence type="ECO:0000259" key="2">
    <source>
        <dbReference type="Pfam" id="PF00795"/>
    </source>
</evidence>
<dbReference type="Proteomes" id="UP001551011">
    <property type="component" value="Unassembled WGS sequence"/>
</dbReference>